<reference evidence="2 3" key="1">
    <citation type="submission" date="2020-07" db="EMBL/GenBank/DDBJ databases">
        <title>Taxonomic revisions and descriptions of new bacterial species based on genomic comparisons in the high-G+C-content subgroup of the family Alcaligenaceae.</title>
        <authorList>
            <person name="Szabo A."/>
            <person name="Felfoldi T."/>
        </authorList>
    </citation>
    <scope>NUCLEOTIDE SEQUENCE [LARGE SCALE GENOMIC DNA]</scope>
    <source>
        <strain evidence="2 3">LMG 24012</strain>
    </source>
</reference>
<dbReference type="InterPro" id="IPR013108">
    <property type="entry name" value="Amidohydro_3"/>
</dbReference>
<name>A0A853FXH8_9BURK</name>
<dbReference type="GO" id="GO:0016810">
    <property type="term" value="F:hydrolase activity, acting on carbon-nitrogen (but not peptide) bonds"/>
    <property type="evidence" value="ECO:0007669"/>
    <property type="project" value="InterPro"/>
</dbReference>
<dbReference type="Gene3D" id="2.30.40.10">
    <property type="entry name" value="Urease, subunit C, domain 1"/>
    <property type="match status" value="1"/>
</dbReference>
<dbReference type="PANTHER" id="PTHR22642">
    <property type="entry name" value="IMIDAZOLONEPROPIONASE"/>
    <property type="match status" value="1"/>
</dbReference>
<dbReference type="InterPro" id="IPR033932">
    <property type="entry name" value="YtcJ-like"/>
</dbReference>
<dbReference type="InterPro" id="IPR032466">
    <property type="entry name" value="Metal_Hydrolase"/>
</dbReference>
<evidence type="ECO:0000313" key="3">
    <source>
        <dbReference type="Proteomes" id="UP000559809"/>
    </source>
</evidence>
<dbReference type="AlphaFoldDB" id="A0A853FXH8"/>
<gene>
    <name evidence="2" type="ORF">H0A72_15560</name>
</gene>
<dbReference type="EMBL" id="JACCEM010000008">
    <property type="protein sequence ID" value="NYT50735.1"/>
    <property type="molecule type" value="Genomic_DNA"/>
</dbReference>
<proteinExistence type="predicted"/>
<feature type="domain" description="Amidohydrolase 3" evidence="1">
    <location>
        <begin position="61"/>
        <end position="545"/>
    </location>
</feature>
<evidence type="ECO:0000313" key="2">
    <source>
        <dbReference type="EMBL" id="NYT50735.1"/>
    </source>
</evidence>
<keyword evidence="2" id="KW-0378">Hydrolase</keyword>
<dbReference type="Pfam" id="PF07969">
    <property type="entry name" value="Amidohydro_3"/>
    <property type="match status" value="1"/>
</dbReference>
<protein>
    <submittedName>
        <fullName evidence="2">Amidohydrolase</fullName>
    </submittedName>
</protein>
<dbReference type="SUPFAM" id="SSF51556">
    <property type="entry name" value="Metallo-dependent hydrolases"/>
    <property type="match status" value="1"/>
</dbReference>
<comment type="caution">
    <text evidence="2">The sequence shown here is derived from an EMBL/GenBank/DDBJ whole genome shotgun (WGS) entry which is preliminary data.</text>
</comment>
<organism evidence="2 3">
    <name type="scientific">Parapusillimonas granuli</name>
    <dbReference type="NCBI Taxonomy" id="380911"/>
    <lineage>
        <taxon>Bacteria</taxon>
        <taxon>Pseudomonadati</taxon>
        <taxon>Pseudomonadota</taxon>
        <taxon>Betaproteobacteria</taxon>
        <taxon>Burkholderiales</taxon>
        <taxon>Alcaligenaceae</taxon>
        <taxon>Parapusillimonas</taxon>
    </lineage>
</organism>
<dbReference type="RefSeq" id="WP_180156969.1">
    <property type="nucleotide sequence ID" value="NZ_JACCEM010000008.1"/>
</dbReference>
<dbReference type="Gene3D" id="3.20.20.140">
    <property type="entry name" value="Metal-dependent hydrolases"/>
    <property type="match status" value="1"/>
</dbReference>
<keyword evidence="3" id="KW-1185">Reference proteome</keyword>
<evidence type="ECO:0000259" key="1">
    <source>
        <dbReference type="Pfam" id="PF07969"/>
    </source>
</evidence>
<dbReference type="InterPro" id="IPR011059">
    <property type="entry name" value="Metal-dep_hydrolase_composite"/>
</dbReference>
<dbReference type="PANTHER" id="PTHR22642:SF2">
    <property type="entry name" value="PROTEIN LONG AFTER FAR-RED 3"/>
    <property type="match status" value="1"/>
</dbReference>
<sequence length="554" mass="60614">MNEQTEHQDITIYRAGKILTMNPAQPEATHVAVRGGRILAVGTEQQASAWGAGRRDDRYAGKVLMPGLVEGHCHLHEGVVWLYVYVGFYDRRGPDGKVWRGLKTIDEVVERLREAQRGLEAGRHLIGWGFDPIYFGTRRMSVQDLDKVSGERAVVVMHASMHLMNVNSKALGMAGIDRDTDIEGISRFENGEPTGELCEFAAMFPVTRMIGNPFRMLGQSPECLGMFGRVAQVAGVTTATDLVNELHDEGIASLAATTRAADYPLRIVPAASGMLFGRDTEACMAKLELLKQHNHDKMRLGIVKLVVDGSIQGFTARLLWPGYYNGAPNGIWVTAPDDLRHIVEQYHCAGIQLHIHTNGDEATEVALDALERALSLHPRFDHRHTLQHCQMASPAQFRRIAKLGLCVNLFANHIFYWGDAHFEMTMGPDRAHRMNACATAERMGVPFAIHSDAPITPIGPLFTAWCAVNRRSASGRVLGESERIGVAAALRAITLGAAYTLHMDDRIGSIEVGKFADFCVLGGDPSQAEPDALKDVAIEGTMVGGHAFDAPGRG</sequence>
<accession>A0A853FXH8</accession>
<dbReference type="CDD" id="cd01300">
    <property type="entry name" value="YtcJ_like"/>
    <property type="match status" value="1"/>
</dbReference>
<dbReference type="Gene3D" id="3.10.310.70">
    <property type="match status" value="1"/>
</dbReference>
<dbReference type="Proteomes" id="UP000559809">
    <property type="component" value="Unassembled WGS sequence"/>
</dbReference>
<dbReference type="SUPFAM" id="SSF51338">
    <property type="entry name" value="Composite domain of metallo-dependent hydrolases"/>
    <property type="match status" value="1"/>
</dbReference>